<dbReference type="PANTHER" id="PTHR43583">
    <property type="entry name" value="2-IMINOACETATE SYNTHASE"/>
    <property type="match status" value="1"/>
</dbReference>
<dbReference type="PANTHER" id="PTHR43583:SF1">
    <property type="entry name" value="2-IMINOACETATE SYNTHASE"/>
    <property type="match status" value="1"/>
</dbReference>
<dbReference type="GO" id="GO:0003824">
    <property type="term" value="F:catalytic activity"/>
    <property type="evidence" value="ECO:0007669"/>
    <property type="project" value="InterPro"/>
</dbReference>
<dbReference type="Pfam" id="PF06968">
    <property type="entry name" value="BATS"/>
    <property type="match status" value="1"/>
</dbReference>
<keyword evidence="4" id="KW-0479">Metal-binding</keyword>
<dbReference type="InterPro" id="IPR007197">
    <property type="entry name" value="rSAM"/>
</dbReference>
<dbReference type="SFLD" id="SFLDG01081">
    <property type="entry name" value="cleavage_of_the_Ca-Cb_bond_in"/>
    <property type="match status" value="1"/>
</dbReference>
<evidence type="ECO:0000256" key="1">
    <source>
        <dbReference type="ARBA" id="ARBA00001966"/>
    </source>
</evidence>
<dbReference type="InterPro" id="IPR013785">
    <property type="entry name" value="Aldolase_TIM"/>
</dbReference>
<keyword evidence="3" id="KW-0949">S-adenosyl-L-methionine</keyword>
<keyword evidence="5" id="KW-0408">Iron</keyword>
<comment type="cofactor">
    <cofactor evidence="1">
        <name>[4Fe-4S] cluster</name>
        <dbReference type="ChEBI" id="CHEBI:49883"/>
    </cofactor>
</comment>
<feature type="domain" description="Radical SAM core" evidence="7">
    <location>
        <begin position="71"/>
        <end position="299"/>
    </location>
</feature>
<dbReference type="GO" id="GO:0005506">
    <property type="term" value="F:iron ion binding"/>
    <property type="evidence" value="ECO:0007669"/>
    <property type="project" value="InterPro"/>
</dbReference>
<gene>
    <name evidence="8" type="primary">thiH</name>
    <name evidence="8" type="ORF">COB67_03415</name>
</gene>
<sequence>MSFRKIFNAIEWDQVAESIVRKKDSDVERALGKKGKRDLDDLQALLSPAAAAYLEPMAALSQELTLKRFGKTMQMYIPLYLSNVCYSSCHYCGFKRENKVARVTLTAEQILEEVKVIKSYGFDHVLLVTGDMGKKGVQYLEDTIRLIRPYFSHISLEVQPASQEEYEAWIRQGLNTVLVYQETYHQQNYPKYHPSGPKADFNFRLDTADRLGKAGIHKIGLGALLGLENWRVDSWFVGLHLNYLENNYWQTKFSISFPRLRPATGIMEPNMVMSDRELVQVICAYRIFNENVELSLSTRESEHFRNHMIKLGITSLSAGSKTDPGGYSQAQEALEQFEIDDDRSPQEIAQMLQEQGYEAVWKDWDIHYGSQF</sequence>
<evidence type="ECO:0000256" key="4">
    <source>
        <dbReference type="ARBA" id="ARBA00022723"/>
    </source>
</evidence>
<evidence type="ECO:0000313" key="9">
    <source>
        <dbReference type="Proteomes" id="UP000218113"/>
    </source>
</evidence>
<dbReference type="NCBIfam" id="TIGR02351">
    <property type="entry name" value="thiH"/>
    <property type="match status" value="1"/>
</dbReference>
<dbReference type="InterPro" id="IPR010722">
    <property type="entry name" value="BATS_dom"/>
</dbReference>
<evidence type="ECO:0000256" key="2">
    <source>
        <dbReference type="ARBA" id="ARBA00022485"/>
    </source>
</evidence>
<evidence type="ECO:0000256" key="6">
    <source>
        <dbReference type="ARBA" id="ARBA00023014"/>
    </source>
</evidence>
<dbReference type="Pfam" id="PF04055">
    <property type="entry name" value="Radical_SAM"/>
    <property type="match status" value="1"/>
</dbReference>
<dbReference type="SMART" id="SM00876">
    <property type="entry name" value="BATS"/>
    <property type="match status" value="1"/>
</dbReference>
<dbReference type="SFLD" id="SFLDG01060">
    <property type="entry name" value="BATS_domain_containing"/>
    <property type="match status" value="1"/>
</dbReference>
<accession>A0A2A4T7R1</accession>
<organism evidence="8 9">
    <name type="scientific">SAR324 cluster bacterium</name>
    <dbReference type="NCBI Taxonomy" id="2024889"/>
    <lineage>
        <taxon>Bacteria</taxon>
        <taxon>Deltaproteobacteria</taxon>
        <taxon>SAR324 cluster</taxon>
    </lineage>
</organism>
<dbReference type="SFLD" id="SFLDF00301">
    <property type="entry name" value="2-iminoacetate_synthase_(ThiH)"/>
    <property type="match status" value="1"/>
</dbReference>
<keyword evidence="2" id="KW-0004">4Fe-4S</keyword>
<dbReference type="CDD" id="cd01335">
    <property type="entry name" value="Radical_SAM"/>
    <property type="match status" value="1"/>
</dbReference>
<dbReference type="InterPro" id="IPR034428">
    <property type="entry name" value="ThiH/NoCL/HydG-like"/>
</dbReference>
<dbReference type="GO" id="GO:0051539">
    <property type="term" value="F:4 iron, 4 sulfur cluster binding"/>
    <property type="evidence" value="ECO:0007669"/>
    <property type="project" value="UniProtKB-KW"/>
</dbReference>
<comment type="caution">
    <text evidence="8">The sequence shown here is derived from an EMBL/GenBank/DDBJ whole genome shotgun (WGS) entry which is preliminary data.</text>
</comment>
<name>A0A2A4T7R1_9DELT</name>
<reference evidence="9" key="1">
    <citation type="submission" date="2017-08" db="EMBL/GenBank/DDBJ databases">
        <title>A dynamic microbial community with high functional redundancy inhabits the cold, oxic subseafloor aquifer.</title>
        <authorList>
            <person name="Tully B.J."/>
            <person name="Wheat C.G."/>
            <person name="Glazer B.T."/>
            <person name="Huber J.A."/>
        </authorList>
    </citation>
    <scope>NUCLEOTIDE SEQUENCE [LARGE SCALE GENOMIC DNA]</scope>
</reference>
<dbReference type="AlphaFoldDB" id="A0A2A4T7R1"/>
<protein>
    <submittedName>
        <fullName evidence="8">2-iminoacetate synthase ThiH</fullName>
    </submittedName>
</protein>
<dbReference type="InterPro" id="IPR058240">
    <property type="entry name" value="rSAM_sf"/>
</dbReference>
<proteinExistence type="predicted"/>
<dbReference type="Proteomes" id="UP000218113">
    <property type="component" value="Unassembled WGS sequence"/>
</dbReference>
<evidence type="ECO:0000313" key="8">
    <source>
        <dbReference type="EMBL" id="PCI29666.1"/>
    </source>
</evidence>
<dbReference type="GO" id="GO:0009228">
    <property type="term" value="P:thiamine biosynthetic process"/>
    <property type="evidence" value="ECO:0007669"/>
    <property type="project" value="InterPro"/>
</dbReference>
<dbReference type="EMBL" id="NVSR01000011">
    <property type="protein sequence ID" value="PCI29666.1"/>
    <property type="molecule type" value="Genomic_DNA"/>
</dbReference>
<keyword evidence="6" id="KW-0411">Iron-sulfur</keyword>
<evidence type="ECO:0000256" key="5">
    <source>
        <dbReference type="ARBA" id="ARBA00023004"/>
    </source>
</evidence>
<dbReference type="PROSITE" id="PS51918">
    <property type="entry name" value="RADICAL_SAM"/>
    <property type="match status" value="1"/>
</dbReference>
<dbReference type="SUPFAM" id="SSF102114">
    <property type="entry name" value="Radical SAM enzymes"/>
    <property type="match status" value="1"/>
</dbReference>
<evidence type="ECO:0000259" key="7">
    <source>
        <dbReference type="PROSITE" id="PS51918"/>
    </source>
</evidence>
<dbReference type="InterPro" id="IPR012726">
    <property type="entry name" value="ThiH"/>
</dbReference>
<dbReference type="Gene3D" id="3.20.20.70">
    <property type="entry name" value="Aldolase class I"/>
    <property type="match status" value="1"/>
</dbReference>
<evidence type="ECO:0000256" key="3">
    <source>
        <dbReference type="ARBA" id="ARBA00022691"/>
    </source>
</evidence>
<dbReference type="SFLD" id="SFLDS00029">
    <property type="entry name" value="Radical_SAM"/>
    <property type="match status" value="1"/>
</dbReference>